<proteinExistence type="predicted"/>
<name>A0ABT5VTR8_9BACT</name>
<dbReference type="InterPro" id="IPR013783">
    <property type="entry name" value="Ig-like_fold"/>
</dbReference>
<keyword evidence="1" id="KW-0597">Phosphoprotein</keyword>
<dbReference type="RefSeq" id="WP_275110154.1">
    <property type="nucleotide sequence ID" value="NZ_JAKJSC010000002.1"/>
</dbReference>
<evidence type="ECO:0000313" key="4">
    <source>
        <dbReference type="EMBL" id="MDE5418822.1"/>
    </source>
</evidence>
<evidence type="ECO:0000256" key="2">
    <source>
        <dbReference type="SAM" id="Phobius"/>
    </source>
</evidence>
<dbReference type="PANTHER" id="PTHR43547">
    <property type="entry name" value="TWO-COMPONENT HISTIDINE KINASE"/>
    <property type="match status" value="1"/>
</dbReference>
<dbReference type="InterPro" id="IPR000792">
    <property type="entry name" value="Tscrpt_reg_LuxR_C"/>
</dbReference>
<reference evidence="4 5" key="1">
    <citation type="submission" date="2022-01" db="EMBL/GenBank/DDBJ databases">
        <title>Labilibaculum sp. nov, a marine bacterium isolated from Antarctica.</title>
        <authorList>
            <person name="Dai W."/>
        </authorList>
    </citation>
    <scope>NUCLEOTIDE SEQUENCE [LARGE SCALE GENOMIC DNA]</scope>
    <source>
        <strain evidence="4 5">DW002</strain>
    </source>
</reference>
<keyword evidence="5" id="KW-1185">Reference proteome</keyword>
<evidence type="ECO:0000313" key="5">
    <source>
        <dbReference type="Proteomes" id="UP001528920"/>
    </source>
</evidence>
<dbReference type="InterPro" id="IPR036388">
    <property type="entry name" value="WH-like_DNA-bd_sf"/>
</dbReference>
<keyword evidence="2" id="KW-0472">Membrane</keyword>
<dbReference type="Gene3D" id="2.130.10.10">
    <property type="entry name" value="YVTN repeat-like/Quinoprotein amine dehydrogenase"/>
    <property type="match status" value="2"/>
</dbReference>
<dbReference type="Gene3D" id="2.60.40.10">
    <property type="entry name" value="Immunoglobulins"/>
    <property type="match status" value="1"/>
</dbReference>
<dbReference type="EMBL" id="JAKJSC010000002">
    <property type="protein sequence ID" value="MDE5418822.1"/>
    <property type="molecule type" value="Genomic_DNA"/>
</dbReference>
<feature type="domain" description="HTH luxR-type" evidence="3">
    <location>
        <begin position="923"/>
        <end position="980"/>
    </location>
</feature>
<dbReference type="InterPro" id="IPR011047">
    <property type="entry name" value="Quinoprotein_ADH-like_sf"/>
</dbReference>
<evidence type="ECO:0000256" key="1">
    <source>
        <dbReference type="ARBA" id="ARBA00022553"/>
    </source>
</evidence>
<accession>A0ABT5VTR8</accession>
<evidence type="ECO:0000259" key="3">
    <source>
        <dbReference type="SMART" id="SM00421"/>
    </source>
</evidence>
<dbReference type="Proteomes" id="UP001528920">
    <property type="component" value="Unassembled WGS sequence"/>
</dbReference>
<protein>
    <recommendedName>
        <fullName evidence="3">HTH luxR-type domain-containing protein</fullName>
    </recommendedName>
</protein>
<dbReference type="Pfam" id="PF07494">
    <property type="entry name" value="Reg_prop"/>
    <property type="match status" value="7"/>
</dbReference>
<sequence>MTLQLLQAKSYLTLLLLFFSTVLTAQYNFTQITKDHGLPHNNIECILQTETGFMWFGTRDGLCRFDGYEIKVFRNTSNPNSISGNRILSLAEDDNGFIWVGTYKNGVNRFDPRTNEFIQYGLKDGIGEQVYTLKKLKDGTICVGSNNGLALFNNGSFTVFLPNSTTEGINSFQVSDILETHNGELYVATWENDIQKFDIKKASFESIKYIQRNETSNYRKRLLEDQLGNIWISASQHGLYKYNRKTNKAQLYNKQKNGLSTEMLTGAMVMNSDGKIWIATDGDGINIIDPSNNTFEYIKAGNGEFELSSNQVYSLVKDKKGRIWVGTFDKGIAYYDPFLKKFTNRELPKIVQDFFKGKSVLCLLQDSKDNIWIGTDGSGLHRFDKDRQFLHFYNESDNDRSVSGNVITSLGEDQNGNILIGTYNAGLNIFDYSSNSFRHYHQNHEDNKAIHSENVWTILSDSKGTNWLGLLGGGVDIFDASSGNFKNIGPYSNELIKVGHANVMSILEDSDGDIWFGTEGAGVFVYDKQVGRVLRISSKNTFTTNGIIKALFQDSWGKIWIGTEGNGLYRYDKKEKEFVQFTTENGLPGMIVLGVLEDNQEGIWITTYDGIAIFKKGENEFLSFNSSDGLSSNEFNAQAFIQLIDGSFLAGSTNGLDRFNPLDLTFNKEVPPVYFTQLKILNQEVLPGDTINREVKLKKDISYTDEIELNYSDKVFSLEFAALNYTHPQKCQYQYKLEGFDDNWYFSDSDHRFVSYTNLKNGMYSLKVKASNNDNVFGDNITELRIRVLPPYWKTWWFISLIVLLIAILTYAVYAYRVQMMKSKFLREQALNQKKIAELEMDKSESELQKLTYHTINRNRVLLEYKNKMVTLSTKAMPAVKKGLQFVIDEIDKEINDDKEWKYLEPRLDKMYNEFITKLREKHPSLSLSEIKVASYVRMNLTSKEIAEFMHKTTRAIENDRYRLRKKLELDSNDSLQKYLMDI</sequence>
<dbReference type="Pfam" id="PF07495">
    <property type="entry name" value="Y_Y_Y"/>
    <property type="match status" value="1"/>
</dbReference>
<dbReference type="InterPro" id="IPR016032">
    <property type="entry name" value="Sig_transdc_resp-reg_C-effctor"/>
</dbReference>
<dbReference type="SUPFAM" id="SSF50998">
    <property type="entry name" value="Quinoprotein alcohol dehydrogenase-like"/>
    <property type="match status" value="1"/>
</dbReference>
<dbReference type="PANTHER" id="PTHR43547:SF2">
    <property type="entry name" value="HYBRID SIGNAL TRANSDUCTION HISTIDINE KINASE C"/>
    <property type="match status" value="1"/>
</dbReference>
<keyword evidence="2" id="KW-1133">Transmembrane helix</keyword>
<dbReference type="SMART" id="SM00421">
    <property type="entry name" value="HTH_LUXR"/>
    <property type="match status" value="1"/>
</dbReference>
<dbReference type="Gene3D" id="1.10.10.10">
    <property type="entry name" value="Winged helix-like DNA-binding domain superfamily/Winged helix DNA-binding domain"/>
    <property type="match status" value="1"/>
</dbReference>
<feature type="transmembrane region" description="Helical" evidence="2">
    <location>
        <begin position="796"/>
        <end position="816"/>
    </location>
</feature>
<comment type="caution">
    <text evidence="4">The sequence shown here is derived from an EMBL/GenBank/DDBJ whole genome shotgun (WGS) entry which is preliminary data.</text>
</comment>
<dbReference type="InterPro" id="IPR015943">
    <property type="entry name" value="WD40/YVTN_repeat-like_dom_sf"/>
</dbReference>
<dbReference type="InterPro" id="IPR011123">
    <property type="entry name" value="Y_Y_Y"/>
</dbReference>
<keyword evidence="2" id="KW-0812">Transmembrane</keyword>
<organism evidence="4 5">
    <name type="scientific">Paralabilibaculum antarcticum</name>
    <dbReference type="NCBI Taxonomy" id="2912572"/>
    <lineage>
        <taxon>Bacteria</taxon>
        <taxon>Pseudomonadati</taxon>
        <taxon>Bacteroidota</taxon>
        <taxon>Bacteroidia</taxon>
        <taxon>Marinilabiliales</taxon>
        <taxon>Marinifilaceae</taxon>
        <taxon>Paralabilibaculum</taxon>
    </lineage>
</organism>
<dbReference type="SUPFAM" id="SSF46894">
    <property type="entry name" value="C-terminal effector domain of the bipartite response regulators"/>
    <property type="match status" value="1"/>
</dbReference>
<gene>
    <name evidence="4" type="ORF">L3049_12470</name>
</gene>
<dbReference type="InterPro" id="IPR011110">
    <property type="entry name" value="Reg_prop"/>
</dbReference>
<dbReference type="CDD" id="cd00146">
    <property type="entry name" value="PKD"/>
    <property type="match status" value="1"/>
</dbReference>